<keyword evidence="2" id="KW-1185">Reference proteome</keyword>
<dbReference type="RefSeq" id="WP_210662966.1">
    <property type="nucleotide sequence ID" value="NZ_JAGKSP010000015.1"/>
</dbReference>
<gene>
    <name evidence="1" type="ORF">I8J30_25545</name>
</gene>
<comment type="caution">
    <text evidence="1">The sequence shown here is derived from an EMBL/GenBank/DDBJ whole genome shotgun (WGS) entry which is preliminary data.</text>
</comment>
<evidence type="ECO:0000313" key="1">
    <source>
        <dbReference type="EMBL" id="MBP3966072.1"/>
    </source>
</evidence>
<name>A0ABS5CJM5_9BACL</name>
<dbReference type="Proteomes" id="UP000673394">
    <property type="component" value="Unassembled WGS sequence"/>
</dbReference>
<dbReference type="EMBL" id="JAGKSP010000015">
    <property type="protein sequence ID" value="MBP3966072.1"/>
    <property type="molecule type" value="Genomic_DNA"/>
</dbReference>
<reference evidence="1 2" key="1">
    <citation type="submission" date="2021-04" db="EMBL/GenBank/DDBJ databases">
        <title>Paenibacillus sp. DLE-14 whole genome sequence.</title>
        <authorList>
            <person name="Ham Y.J."/>
        </authorList>
    </citation>
    <scope>NUCLEOTIDE SEQUENCE [LARGE SCALE GENOMIC DNA]</scope>
    <source>
        <strain evidence="1 2">DLE-14</strain>
    </source>
</reference>
<proteinExistence type="predicted"/>
<protein>
    <submittedName>
        <fullName evidence="1">Uncharacterized protein</fullName>
    </submittedName>
</protein>
<organism evidence="1 2">
    <name type="scientific">Paenibacillus lignilyticus</name>
    <dbReference type="NCBI Taxonomy" id="1172615"/>
    <lineage>
        <taxon>Bacteria</taxon>
        <taxon>Bacillati</taxon>
        <taxon>Bacillota</taxon>
        <taxon>Bacilli</taxon>
        <taxon>Bacillales</taxon>
        <taxon>Paenibacillaceae</taxon>
        <taxon>Paenibacillus</taxon>
    </lineage>
</organism>
<evidence type="ECO:0000313" key="2">
    <source>
        <dbReference type="Proteomes" id="UP000673394"/>
    </source>
</evidence>
<accession>A0ABS5CJM5</accession>
<sequence>MSVDPMCLSGDYDKRLIVHRKLLLAVPFSPAATDHLSAIGYSCLVPYSPNKIVMGTIDHYRHLTLLVRL</sequence>